<dbReference type="Proteomes" id="UP000664859">
    <property type="component" value="Unassembled WGS sequence"/>
</dbReference>
<dbReference type="PANTHER" id="PTHR47378">
    <property type="entry name" value="DIVINYL CHLOROPHYLLIDE A 8-VINYL-REDUCTASE, CHLOROPLASTIC"/>
    <property type="match status" value="1"/>
</dbReference>
<dbReference type="InterPro" id="IPR044201">
    <property type="entry name" value="DVR-like"/>
</dbReference>
<dbReference type="SUPFAM" id="SSF51735">
    <property type="entry name" value="NAD(P)-binding Rossmann-fold domains"/>
    <property type="match status" value="1"/>
</dbReference>
<evidence type="ECO:0000313" key="14">
    <source>
        <dbReference type="Proteomes" id="UP000664859"/>
    </source>
</evidence>
<evidence type="ECO:0000256" key="6">
    <source>
        <dbReference type="ARBA" id="ARBA00022946"/>
    </source>
</evidence>
<dbReference type="Pfam" id="PF13460">
    <property type="entry name" value="NAD_binding_10"/>
    <property type="match status" value="1"/>
</dbReference>
<evidence type="ECO:0000256" key="2">
    <source>
        <dbReference type="ARBA" id="ARBA00005173"/>
    </source>
</evidence>
<evidence type="ECO:0000256" key="1">
    <source>
        <dbReference type="ARBA" id="ARBA00004229"/>
    </source>
</evidence>
<keyword evidence="6" id="KW-0809">Transit peptide</keyword>
<evidence type="ECO:0000256" key="3">
    <source>
        <dbReference type="ARBA" id="ARBA00022528"/>
    </source>
</evidence>
<evidence type="ECO:0000256" key="10">
    <source>
        <dbReference type="ARBA" id="ARBA00024089"/>
    </source>
</evidence>
<dbReference type="OrthoDB" id="419598at2759"/>
<keyword evidence="14" id="KW-1185">Reference proteome</keyword>
<gene>
    <name evidence="13" type="ORF">JKP88DRAFT_232723</name>
</gene>
<dbReference type="EC" id="1.3.1.75" evidence="9"/>
<dbReference type="GO" id="GO:0015995">
    <property type="term" value="P:chlorophyll biosynthetic process"/>
    <property type="evidence" value="ECO:0007669"/>
    <property type="project" value="UniProtKB-UniPathway"/>
</dbReference>
<dbReference type="GO" id="GO:0009507">
    <property type="term" value="C:chloroplast"/>
    <property type="evidence" value="ECO:0007669"/>
    <property type="project" value="UniProtKB-SubCell"/>
</dbReference>
<keyword evidence="3" id="KW-0150">Chloroplast</keyword>
<keyword evidence="8" id="KW-0149">Chlorophyll biosynthesis</keyword>
<keyword evidence="7" id="KW-0560">Oxidoreductase</keyword>
<organism evidence="13 14">
    <name type="scientific">Tribonema minus</name>
    <dbReference type="NCBI Taxonomy" id="303371"/>
    <lineage>
        <taxon>Eukaryota</taxon>
        <taxon>Sar</taxon>
        <taxon>Stramenopiles</taxon>
        <taxon>Ochrophyta</taxon>
        <taxon>PX clade</taxon>
        <taxon>Xanthophyceae</taxon>
        <taxon>Tribonematales</taxon>
        <taxon>Tribonemataceae</taxon>
        <taxon>Tribonema</taxon>
    </lineage>
</organism>
<dbReference type="PANTHER" id="PTHR47378:SF1">
    <property type="entry name" value="DIVINYL CHLOROPHYLLIDE A 8-VINYL-REDUCTASE, CHLOROPLASTIC"/>
    <property type="match status" value="1"/>
</dbReference>
<comment type="caution">
    <text evidence="13">The sequence shown here is derived from an EMBL/GenBank/DDBJ whole genome shotgun (WGS) entry which is preliminary data.</text>
</comment>
<evidence type="ECO:0000256" key="8">
    <source>
        <dbReference type="ARBA" id="ARBA00023171"/>
    </source>
</evidence>
<evidence type="ECO:0000256" key="9">
    <source>
        <dbReference type="ARBA" id="ARBA00024059"/>
    </source>
</evidence>
<dbReference type="EMBL" id="JAFCMP010000041">
    <property type="protein sequence ID" value="KAG5189976.1"/>
    <property type="molecule type" value="Genomic_DNA"/>
</dbReference>
<proteinExistence type="predicted"/>
<name>A0A835ZBC9_9STRA</name>
<dbReference type="UniPathway" id="UPA00668"/>
<comment type="subcellular location">
    <subcellularLocation>
        <location evidence="1">Plastid</location>
        <location evidence="1">Chloroplast</location>
    </subcellularLocation>
</comment>
<evidence type="ECO:0000256" key="4">
    <source>
        <dbReference type="ARBA" id="ARBA00022640"/>
    </source>
</evidence>
<sequence length="328" mass="35828">MQMLIQADPADTTVLVAGATGYIGKFVVQECVRQGYKTLAVTRNPDAKFEGATTVVADVTNPDELQKLAFDGRSVDAVISCLASRSGTKSDSWAVDYQATANCLQAGQKAGIKHFVLLSAYCVRKPLLQFQLAKLQFEKELVAASKAETNPVNYSIVRPTAFFKSVSGQLEVVKGGFPFVVFGDGTMCKCNPIAEVDLARYMVDSMRDPERDNKVLNLGGPDEGYTMAQQGELLAEACGVKPNIMKAPVGLFDAIIGGLDFFGNFLPSFEDAAELARIGKYYAVEDMLTTQPSEKFGTITLKEHYERIAREGNDYDPYTTMFAKPKQQ</sequence>
<reference evidence="13" key="1">
    <citation type="submission" date="2021-02" db="EMBL/GenBank/DDBJ databases">
        <title>First Annotated Genome of the Yellow-green Alga Tribonema minus.</title>
        <authorList>
            <person name="Mahan K.M."/>
        </authorList>
    </citation>
    <scope>NUCLEOTIDE SEQUENCE</scope>
    <source>
        <strain evidence="13">UTEX B ZZ1240</strain>
    </source>
</reference>
<accession>A0A835ZBC9</accession>
<keyword evidence="4" id="KW-0934">Plastid</keyword>
<dbReference type="Gene3D" id="3.40.50.720">
    <property type="entry name" value="NAD(P)-binding Rossmann-like Domain"/>
    <property type="match status" value="1"/>
</dbReference>
<evidence type="ECO:0000256" key="5">
    <source>
        <dbReference type="ARBA" id="ARBA00022857"/>
    </source>
</evidence>
<feature type="domain" description="NAD(P)-binding" evidence="12">
    <location>
        <begin position="18"/>
        <end position="209"/>
    </location>
</feature>
<dbReference type="InterPro" id="IPR036291">
    <property type="entry name" value="NAD(P)-bd_dom_sf"/>
</dbReference>
<dbReference type="AlphaFoldDB" id="A0A835ZBC9"/>
<dbReference type="GO" id="GO:0033728">
    <property type="term" value="F:3,8-divinyl protochlorophyllide a 8-vinyl-reductase (NADPH) activity"/>
    <property type="evidence" value="ECO:0007669"/>
    <property type="project" value="UniProtKB-EC"/>
</dbReference>
<evidence type="ECO:0000259" key="12">
    <source>
        <dbReference type="Pfam" id="PF13460"/>
    </source>
</evidence>
<evidence type="ECO:0000313" key="13">
    <source>
        <dbReference type="EMBL" id="KAG5189976.1"/>
    </source>
</evidence>
<evidence type="ECO:0000256" key="7">
    <source>
        <dbReference type="ARBA" id="ARBA00023002"/>
    </source>
</evidence>
<comment type="catalytic activity">
    <reaction evidence="11">
        <text>protochlorophyllide a + NADP(+) = 3,8-divinyl protochlorophyllide a + NADPH + H(+)</text>
        <dbReference type="Rhea" id="RHEA:48884"/>
        <dbReference type="ChEBI" id="CHEBI:15378"/>
        <dbReference type="ChEBI" id="CHEBI:57783"/>
        <dbReference type="ChEBI" id="CHEBI:58349"/>
        <dbReference type="ChEBI" id="CHEBI:58632"/>
        <dbReference type="ChEBI" id="CHEBI:83350"/>
        <dbReference type="EC" id="1.3.1.75"/>
    </reaction>
</comment>
<protein>
    <recommendedName>
        <fullName evidence="10">Divinyl chlorophyllide a 8-vinyl-reductase, chloroplastic</fullName>
        <ecNumber evidence="9">1.3.1.75</ecNumber>
    </recommendedName>
</protein>
<dbReference type="CDD" id="cd05243">
    <property type="entry name" value="SDR_a5"/>
    <property type="match status" value="1"/>
</dbReference>
<keyword evidence="5" id="KW-0521">NADP</keyword>
<comment type="pathway">
    <text evidence="2">Porphyrin-containing compound metabolism; chlorophyll biosynthesis.</text>
</comment>
<dbReference type="InterPro" id="IPR016040">
    <property type="entry name" value="NAD(P)-bd_dom"/>
</dbReference>
<evidence type="ECO:0000256" key="11">
    <source>
        <dbReference type="ARBA" id="ARBA00049498"/>
    </source>
</evidence>